<dbReference type="CDD" id="cd06445">
    <property type="entry name" value="ATase"/>
    <property type="match status" value="1"/>
</dbReference>
<gene>
    <name evidence="3" type="ORF">AV654_28335</name>
</gene>
<dbReference type="AlphaFoldDB" id="A0A163VGM1"/>
<comment type="caution">
    <text evidence="3">The sequence shown here is derived from an EMBL/GenBank/DDBJ whole genome shotgun (WGS) entry which is preliminary data.</text>
</comment>
<dbReference type="InterPro" id="IPR036217">
    <property type="entry name" value="MethylDNA_cys_MeTrfase_DNAb"/>
</dbReference>
<dbReference type="InterPro" id="IPR052520">
    <property type="entry name" value="ATL_DNA_repair"/>
</dbReference>
<keyword evidence="1" id="KW-0227">DNA damage</keyword>
<dbReference type="InterPro" id="IPR036388">
    <property type="entry name" value="WH-like_DNA-bd_sf"/>
</dbReference>
<dbReference type="Gene3D" id="1.10.10.10">
    <property type="entry name" value="Winged helix-like DNA-binding domain superfamily/Winged helix DNA-binding domain"/>
    <property type="match status" value="1"/>
</dbReference>
<sequence>MNPFTQRVIEIIQGIPEGYVMTYGQIAGLAGSPRGARQVVRILHSSSGKHGLPWHRVVNAQGEIGIQHEEGRMLQMLYLRGEGVEVADNGQLDLDRWRFIPLGE</sequence>
<dbReference type="GO" id="GO:0032259">
    <property type="term" value="P:methylation"/>
    <property type="evidence" value="ECO:0007669"/>
    <property type="project" value="UniProtKB-KW"/>
</dbReference>
<dbReference type="GO" id="GO:0008168">
    <property type="term" value="F:methyltransferase activity"/>
    <property type="evidence" value="ECO:0007669"/>
    <property type="project" value="UniProtKB-KW"/>
</dbReference>
<dbReference type="STRING" id="1007103.GCA_000213315_00571"/>
<organism evidence="3 4">
    <name type="scientific">Paenibacillus elgii</name>
    <dbReference type="NCBI Taxonomy" id="189691"/>
    <lineage>
        <taxon>Bacteria</taxon>
        <taxon>Bacillati</taxon>
        <taxon>Bacillota</taxon>
        <taxon>Bacilli</taxon>
        <taxon>Bacillales</taxon>
        <taxon>Paenibacillaceae</taxon>
        <taxon>Paenibacillus</taxon>
    </lineage>
</organism>
<keyword evidence="3" id="KW-0808">Transferase</keyword>
<reference evidence="4" key="1">
    <citation type="submission" date="2016-01" db="EMBL/GenBank/DDBJ databases">
        <title>Draft genome of Chromobacterium sp. F49.</title>
        <authorList>
            <person name="Hong K.W."/>
        </authorList>
    </citation>
    <scope>NUCLEOTIDE SEQUENCE [LARGE SCALE GENOMIC DNA]</scope>
    <source>
        <strain evidence="4">M63</strain>
    </source>
</reference>
<accession>A0A163VGM1</accession>
<evidence type="ECO:0000313" key="4">
    <source>
        <dbReference type="Proteomes" id="UP000076563"/>
    </source>
</evidence>
<dbReference type="PANTHER" id="PTHR42942:SF1">
    <property type="entry name" value="ALKYLTRANSFERASE-LIKE PROTEIN 1"/>
    <property type="match status" value="1"/>
</dbReference>
<evidence type="ECO:0000256" key="1">
    <source>
        <dbReference type="ARBA" id="ARBA00022763"/>
    </source>
</evidence>
<feature type="domain" description="Methylated-DNA-[protein]-cysteine S-methyltransferase DNA binding" evidence="2">
    <location>
        <begin position="3"/>
        <end position="84"/>
    </location>
</feature>
<dbReference type="Pfam" id="PF01035">
    <property type="entry name" value="DNA_binding_1"/>
    <property type="match status" value="1"/>
</dbReference>
<dbReference type="PANTHER" id="PTHR42942">
    <property type="entry name" value="6-O-METHYLGUANINE DNA METHYLTRANSFERASE"/>
    <property type="match status" value="1"/>
</dbReference>
<proteinExistence type="predicted"/>
<dbReference type="EMBL" id="LQRA01000075">
    <property type="protein sequence ID" value="KZE74858.1"/>
    <property type="molecule type" value="Genomic_DNA"/>
</dbReference>
<dbReference type="GO" id="GO:0006281">
    <property type="term" value="P:DNA repair"/>
    <property type="evidence" value="ECO:0007669"/>
    <property type="project" value="InterPro"/>
</dbReference>
<protein>
    <submittedName>
        <fullName evidence="3">DNA methyltransferase</fullName>
    </submittedName>
</protein>
<keyword evidence="3" id="KW-0489">Methyltransferase</keyword>
<keyword evidence="4" id="KW-1185">Reference proteome</keyword>
<evidence type="ECO:0000259" key="2">
    <source>
        <dbReference type="Pfam" id="PF01035"/>
    </source>
</evidence>
<dbReference type="eggNOG" id="COG3695">
    <property type="taxonomic scope" value="Bacteria"/>
</dbReference>
<dbReference type="SUPFAM" id="SSF46767">
    <property type="entry name" value="Methylated DNA-protein cysteine methyltransferase, C-terminal domain"/>
    <property type="match status" value="1"/>
</dbReference>
<dbReference type="OrthoDB" id="9789813at2"/>
<evidence type="ECO:0000313" key="3">
    <source>
        <dbReference type="EMBL" id="KZE74858.1"/>
    </source>
</evidence>
<dbReference type="Proteomes" id="UP000076563">
    <property type="component" value="Unassembled WGS sequence"/>
</dbReference>
<dbReference type="RefSeq" id="WP_063185315.1">
    <property type="nucleotide sequence ID" value="NZ_CP121215.1"/>
</dbReference>
<name>A0A163VGM1_9BACL</name>
<dbReference type="InterPro" id="IPR014048">
    <property type="entry name" value="MethylDNA_cys_MeTrfase_DNA-bd"/>
</dbReference>